<dbReference type="InterPro" id="IPR008822">
    <property type="entry name" value="Endonuclease_RusA-like"/>
</dbReference>
<sequence>MTELSFTVWGQPIPASRVRITRRGNYYGDRYETWRALVQVAALRHGRPMLEGPVRLFIDIYGARKNADFDNLAKGIADSLEGIFYDNDRQIRYARIELHDCPAKERRAEITVSPYRNGEKGIVELGGE</sequence>
<reference evidence="1" key="1">
    <citation type="journal article" date="2015" name="Nature">
        <title>Complex archaea that bridge the gap between prokaryotes and eukaryotes.</title>
        <authorList>
            <person name="Spang A."/>
            <person name="Saw J.H."/>
            <person name="Jorgensen S.L."/>
            <person name="Zaremba-Niedzwiedzka K."/>
            <person name="Martijn J."/>
            <person name="Lind A.E."/>
            <person name="van Eijk R."/>
            <person name="Schleper C."/>
            <person name="Guy L."/>
            <person name="Ettema T.J."/>
        </authorList>
    </citation>
    <scope>NUCLEOTIDE SEQUENCE</scope>
</reference>
<dbReference type="SUPFAM" id="SSF103084">
    <property type="entry name" value="Holliday junction resolvase RusA"/>
    <property type="match status" value="1"/>
</dbReference>
<dbReference type="InterPro" id="IPR036614">
    <property type="entry name" value="RusA-like_sf"/>
</dbReference>
<dbReference type="GO" id="GO:0000287">
    <property type="term" value="F:magnesium ion binding"/>
    <property type="evidence" value="ECO:0007669"/>
    <property type="project" value="InterPro"/>
</dbReference>
<dbReference type="Pfam" id="PF05866">
    <property type="entry name" value="RusA"/>
    <property type="match status" value="1"/>
</dbReference>
<name>A0A0F9M3Z6_9ZZZZ</name>
<gene>
    <name evidence="1" type="ORF">LCGC14_1121130</name>
</gene>
<proteinExistence type="predicted"/>
<evidence type="ECO:0000313" key="1">
    <source>
        <dbReference type="EMBL" id="KKN02110.1"/>
    </source>
</evidence>
<comment type="caution">
    <text evidence="1">The sequence shown here is derived from an EMBL/GenBank/DDBJ whole genome shotgun (WGS) entry which is preliminary data.</text>
</comment>
<protein>
    <submittedName>
        <fullName evidence="1">Uncharacterized protein</fullName>
    </submittedName>
</protein>
<dbReference type="GO" id="GO:0006281">
    <property type="term" value="P:DNA repair"/>
    <property type="evidence" value="ECO:0007669"/>
    <property type="project" value="InterPro"/>
</dbReference>
<dbReference type="GO" id="GO:0006310">
    <property type="term" value="P:DNA recombination"/>
    <property type="evidence" value="ECO:0007669"/>
    <property type="project" value="InterPro"/>
</dbReference>
<dbReference type="AlphaFoldDB" id="A0A0F9M3Z6"/>
<dbReference type="EMBL" id="LAZR01005183">
    <property type="protein sequence ID" value="KKN02110.1"/>
    <property type="molecule type" value="Genomic_DNA"/>
</dbReference>
<dbReference type="Gene3D" id="3.30.1330.70">
    <property type="entry name" value="Holliday junction resolvase RusA"/>
    <property type="match status" value="1"/>
</dbReference>
<organism evidence="1">
    <name type="scientific">marine sediment metagenome</name>
    <dbReference type="NCBI Taxonomy" id="412755"/>
    <lineage>
        <taxon>unclassified sequences</taxon>
        <taxon>metagenomes</taxon>
        <taxon>ecological metagenomes</taxon>
    </lineage>
</organism>
<accession>A0A0F9M3Z6</accession>